<reference evidence="2 3" key="1">
    <citation type="submission" date="2013-08" db="EMBL/GenBank/DDBJ databases">
        <title>The genome sequence of Skermanella stibiiresistens.</title>
        <authorList>
            <person name="Zhu W."/>
            <person name="Wang G."/>
        </authorList>
    </citation>
    <scope>NUCLEOTIDE SEQUENCE [LARGE SCALE GENOMIC DNA]</scope>
    <source>
        <strain evidence="2 3">SB22</strain>
    </source>
</reference>
<protein>
    <submittedName>
        <fullName evidence="2">Uncharacterized protein</fullName>
    </submittedName>
</protein>
<feature type="region of interest" description="Disordered" evidence="1">
    <location>
        <begin position="1"/>
        <end position="50"/>
    </location>
</feature>
<feature type="compositionally biased region" description="Polar residues" evidence="1">
    <location>
        <begin position="35"/>
        <end position="50"/>
    </location>
</feature>
<organism evidence="2 3">
    <name type="scientific">Skermanella stibiiresistens SB22</name>
    <dbReference type="NCBI Taxonomy" id="1385369"/>
    <lineage>
        <taxon>Bacteria</taxon>
        <taxon>Pseudomonadati</taxon>
        <taxon>Pseudomonadota</taxon>
        <taxon>Alphaproteobacteria</taxon>
        <taxon>Rhodospirillales</taxon>
        <taxon>Azospirillaceae</taxon>
        <taxon>Skermanella</taxon>
    </lineage>
</organism>
<dbReference type="Proteomes" id="UP000019486">
    <property type="component" value="Unassembled WGS sequence"/>
</dbReference>
<proteinExistence type="predicted"/>
<dbReference type="AlphaFoldDB" id="W9GTG7"/>
<gene>
    <name evidence="2" type="ORF">N825_32010</name>
</gene>
<evidence type="ECO:0000313" key="2">
    <source>
        <dbReference type="EMBL" id="EWY35981.1"/>
    </source>
</evidence>
<keyword evidence="3" id="KW-1185">Reference proteome</keyword>
<dbReference type="EMBL" id="AVFL01000058">
    <property type="protein sequence ID" value="EWY35981.1"/>
    <property type="molecule type" value="Genomic_DNA"/>
</dbReference>
<name>W9GTG7_9PROT</name>
<sequence>MTLETAALMPSSVSETTSFTPERSRRLSLRGKSSQKVSASEQPISMPSTSRLPSVFTATAMVTVAETMRPF</sequence>
<accession>W9GTG7</accession>
<feature type="compositionally biased region" description="Polar residues" evidence="1">
    <location>
        <begin position="11"/>
        <end position="21"/>
    </location>
</feature>
<evidence type="ECO:0000313" key="3">
    <source>
        <dbReference type="Proteomes" id="UP000019486"/>
    </source>
</evidence>
<evidence type="ECO:0000256" key="1">
    <source>
        <dbReference type="SAM" id="MobiDB-lite"/>
    </source>
</evidence>
<comment type="caution">
    <text evidence="2">The sequence shown here is derived from an EMBL/GenBank/DDBJ whole genome shotgun (WGS) entry which is preliminary data.</text>
</comment>